<protein>
    <submittedName>
        <fullName evidence="2">Uncharacterized protein</fullName>
    </submittedName>
</protein>
<dbReference type="VEuPathDB" id="FungiDB:RhiirFUN_015114"/>
<dbReference type="Proteomes" id="UP000233469">
    <property type="component" value="Unassembled WGS sequence"/>
</dbReference>
<gene>
    <name evidence="2" type="ORF">RhiirC2_776407</name>
</gene>
<sequence length="438" mass="49012">MRKNITLILIFIIATFSNFTFATAPLKCRGNKLFDAFRGEKSFTAKITSSNSTLEERAICPAGTFGCSGTDKCCKTICASTCGSSLCCSPNTYCCQVCQQNRCVEAFIPTSKPSTTKPPIPKPTLVSDDCSGLTEKSKTSTYRNKTAKADGNTFVYILDPITGKMMTDLLENIRTPASKPGVYIVSNDLEADHVFEAQILPNYLKTLGQVGQTICKYIFDNPSVLEELKGIINDEINMRFLSKEVNNGKGSIFSGQNSKLRDAVREYLTMDDAFEAYSKTRDKVTDFLRKTANEALKVRIKVRRNANEVHMVTNEARATNDIINSFENYSRSLYEDLTNRKLPPNKSLNNSSTLSLSYLPVILSMTLMNAFVAADIPLEKVDKLQNWLHEHIEHCNERGFIPKSDTLRREYLPKLFKKTTDSRAQSVTGDYKIISNIP</sequence>
<evidence type="ECO:0000313" key="2">
    <source>
        <dbReference type="EMBL" id="PKK73120.1"/>
    </source>
</evidence>
<keyword evidence="1" id="KW-0732">Signal</keyword>
<comment type="caution">
    <text evidence="2">The sequence shown here is derived from an EMBL/GenBank/DDBJ whole genome shotgun (WGS) entry which is preliminary data.</text>
</comment>
<organism evidence="2 3">
    <name type="scientific">Rhizophagus irregularis</name>
    <dbReference type="NCBI Taxonomy" id="588596"/>
    <lineage>
        <taxon>Eukaryota</taxon>
        <taxon>Fungi</taxon>
        <taxon>Fungi incertae sedis</taxon>
        <taxon>Mucoromycota</taxon>
        <taxon>Glomeromycotina</taxon>
        <taxon>Glomeromycetes</taxon>
        <taxon>Glomerales</taxon>
        <taxon>Glomeraceae</taxon>
        <taxon>Rhizophagus</taxon>
    </lineage>
</organism>
<dbReference type="VEuPathDB" id="FungiDB:RhiirA1_388920"/>
<feature type="chain" id="PRO_5014877654" evidence="1">
    <location>
        <begin position="23"/>
        <end position="438"/>
    </location>
</feature>
<feature type="signal peptide" evidence="1">
    <location>
        <begin position="1"/>
        <end position="22"/>
    </location>
</feature>
<proteinExistence type="predicted"/>
<reference evidence="2 3" key="2">
    <citation type="submission" date="2017-10" db="EMBL/GenBank/DDBJ databases">
        <title>Extensive intraspecific genome diversity in a model arbuscular mycorrhizal fungus.</title>
        <authorList>
            <person name="Chen E.C.H."/>
            <person name="Morin E."/>
            <person name="Baudet D."/>
            <person name="Noel J."/>
            <person name="Ndikumana S."/>
            <person name="Charron P."/>
            <person name="St-Onge C."/>
            <person name="Giorgi J."/>
            <person name="Grigoriev I.V."/>
            <person name="Roux C."/>
            <person name="Martin F.M."/>
            <person name="Corradi N."/>
        </authorList>
    </citation>
    <scope>NUCLEOTIDE SEQUENCE [LARGE SCALE GENOMIC DNA]</scope>
    <source>
        <strain evidence="2 3">C2</strain>
    </source>
</reference>
<evidence type="ECO:0000313" key="3">
    <source>
        <dbReference type="Proteomes" id="UP000233469"/>
    </source>
</evidence>
<evidence type="ECO:0000256" key="1">
    <source>
        <dbReference type="SAM" id="SignalP"/>
    </source>
</evidence>
<dbReference type="AlphaFoldDB" id="A0A2N1NGZ9"/>
<reference evidence="2 3" key="1">
    <citation type="submission" date="2016-04" db="EMBL/GenBank/DDBJ databases">
        <title>Genome analyses suggest a sexual origin of heterokaryosis in a supposedly ancient asexual fungus.</title>
        <authorList>
            <person name="Ropars J."/>
            <person name="Sedzielewska K."/>
            <person name="Noel J."/>
            <person name="Charron P."/>
            <person name="Farinelli L."/>
            <person name="Marton T."/>
            <person name="Kruger M."/>
            <person name="Pelin A."/>
            <person name="Brachmann A."/>
            <person name="Corradi N."/>
        </authorList>
    </citation>
    <scope>NUCLEOTIDE SEQUENCE [LARGE SCALE GENOMIC DNA]</scope>
    <source>
        <strain evidence="2 3">C2</strain>
    </source>
</reference>
<name>A0A2N1NGZ9_9GLOM</name>
<dbReference type="VEuPathDB" id="FungiDB:FUN_018683"/>
<dbReference type="EMBL" id="LLXL01000393">
    <property type="protein sequence ID" value="PKK73120.1"/>
    <property type="molecule type" value="Genomic_DNA"/>
</dbReference>
<accession>A0A2N1NGZ9</accession>